<evidence type="ECO:0000313" key="2">
    <source>
        <dbReference type="EMBL" id="RHJ85755.1"/>
    </source>
</evidence>
<dbReference type="STRING" id="1776384.GCA_900086585_02177"/>
<dbReference type="InterPro" id="IPR027417">
    <property type="entry name" value="P-loop_NTPase"/>
</dbReference>
<dbReference type="PANTHER" id="PTHR40396:SF1">
    <property type="entry name" value="ATPASE AAA-TYPE CORE DOMAIN-CONTAINING PROTEIN"/>
    <property type="match status" value="1"/>
</dbReference>
<sequence length="409" mass="47128">MLIQFSVENYLSIKEKVTFSMLASNDKEHPGHLISSDKRANYLKSAVIYGANASGKSNILNAFWFMVDYVLTSHERQLNKLTGRVPFKFSEQTFLDPSRFEVIFTVNGIRYDYGFSVTEKEITEEYLYHYPLGRPALIFERKHTDQYRFTSDIDLQNSLKDRNSPNKLYLSTAANWNYDKVKPAFQWFASCIVLCKYSSLDNFILDFTKLRNEVYCSQIVEMLQIADLGIKSLQIKNPDEVVDYGLDSLFSENHRNYRNRVDAVHQVSDDHGNLSTYKLRMDEESDGTNSYFKLVGLIKDTLESGGLLIADEIDAHLHPLLTKHIVSLFNSAEQNPNGAQLIFTSHNTNLLDLDILRRDQIWFTEKDDKTAITDLFSLYDFSVRKDAKIEKNYLIGRYGAIPFIKGGIL</sequence>
<accession>A0A415DY17</accession>
<dbReference type="Proteomes" id="UP000284841">
    <property type="component" value="Unassembled WGS sequence"/>
</dbReference>
<dbReference type="GO" id="GO:0016887">
    <property type="term" value="F:ATP hydrolysis activity"/>
    <property type="evidence" value="ECO:0007669"/>
    <property type="project" value="InterPro"/>
</dbReference>
<organism evidence="2 3">
    <name type="scientific">Emergencia timonensis</name>
    <dbReference type="NCBI Taxonomy" id="1776384"/>
    <lineage>
        <taxon>Bacteria</taxon>
        <taxon>Bacillati</taxon>
        <taxon>Bacillota</taxon>
        <taxon>Clostridia</taxon>
        <taxon>Peptostreptococcales</taxon>
        <taxon>Anaerovoracaceae</taxon>
        <taxon>Emergencia</taxon>
    </lineage>
</organism>
<dbReference type="RefSeq" id="WP_118335975.1">
    <property type="nucleotide sequence ID" value="NZ_AP025567.1"/>
</dbReference>
<comment type="caution">
    <text evidence="2">The sequence shown here is derived from an EMBL/GenBank/DDBJ whole genome shotgun (WGS) entry which is preliminary data.</text>
</comment>
<evidence type="ECO:0000259" key="1">
    <source>
        <dbReference type="Pfam" id="PF13304"/>
    </source>
</evidence>
<dbReference type="OrthoDB" id="9809324at2"/>
<keyword evidence="2" id="KW-0547">Nucleotide-binding</keyword>
<name>A0A415DY17_9FIRM</name>
<proteinExistence type="predicted"/>
<dbReference type="AlphaFoldDB" id="A0A415DY17"/>
<gene>
    <name evidence="2" type="ORF">DW099_12965</name>
</gene>
<reference evidence="2 3" key="1">
    <citation type="submission" date="2018-08" db="EMBL/GenBank/DDBJ databases">
        <title>A genome reference for cultivated species of the human gut microbiota.</title>
        <authorList>
            <person name="Zou Y."/>
            <person name="Xue W."/>
            <person name="Luo G."/>
        </authorList>
    </citation>
    <scope>NUCLEOTIDE SEQUENCE [LARGE SCALE GENOMIC DNA]</scope>
    <source>
        <strain evidence="2 3">AM07-24</strain>
    </source>
</reference>
<dbReference type="EMBL" id="QRMS01000004">
    <property type="protein sequence ID" value="RHJ85755.1"/>
    <property type="molecule type" value="Genomic_DNA"/>
</dbReference>
<evidence type="ECO:0000313" key="3">
    <source>
        <dbReference type="Proteomes" id="UP000284841"/>
    </source>
</evidence>
<dbReference type="PANTHER" id="PTHR40396">
    <property type="entry name" value="ATPASE-LIKE PROTEIN"/>
    <property type="match status" value="1"/>
</dbReference>
<keyword evidence="2" id="KW-0067">ATP-binding</keyword>
<dbReference type="Gene3D" id="3.40.50.300">
    <property type="entry name" value="P-loop containing nucleotide triphosphate hydrolases"/>
    <property type="match status" value="1"/>
</dbReference>
<dbReference type="Pfam" id="PF13304">
    <property type="entry name" value="AAA_21"/>
    <property type="match status" value="1"/>
</dbReference>
<dbReference type="InterPro" id="IPR003959">
    <property type="entry name" value="ATPase_AAA_core"/>
</dbReference>
<keyword evidence="3" id="KW-1185">Reference proteome</keyword>
<protein>
    <submittedName>
        <fullName evidence="2">ATP-binding protein</fullName>
    </submittedName>
</protein>
<dbReference type="SUPFAM" id="SSF52540">
    <property type="entry name" value="P-loop containing nucleoside triphosphate hydrolases"/>
    <property type="match status" value="1"/>
</dbReference>
<dbReference type="GO" id="GO:0005524">
    <property type="term" value="F:ATP binding"/>
    <property type="evidence" value="ECO:0007669"/>
    <property type="project" value="UniProtKB-KW"/>
</dbReference>
<feature type="domain" description="ATPase AAA-type core" evidence="1">
    <location>
        <begin position="46"/>
        <end position="352"/>
    </location>
</feature>